<dbReference type="CDD" id="cd04301">
    <property type="entry name" value="NAT_SF"/>
    <property type="match status" value="1"/>
</dbReference>
<accession>A0A931PU94</accession>
<reference evidence="4" key="1">
    <citation type="submission" date="2020-07" db="EMBL/GenBank/DDBJ databases">
        <title>Huge and variable diversity of episymbiotic CPR bacteria and DPANN archaea in groundwater ecosystems.</title>
        <authorList>
            <person name="He C.Y."/>
            <person name="Keren R."/>
            <person name="Whittaker M."/>
            <person name="Farag I.F."/>
            <person name="Doudna J."/>
            <person name="Cate J.H.D."/>
            <person name="Banfield J.F."/>
        </authorList>
    </citation>
    <scope>NUCLEOTIDE SEQUENCE</scope>
    <source>
        <strain evidence="4">NC_groundwater_17_Pr7_B-0.1um_64_12</strain>
    </source>
</reference>
<dbReference type="Pfam" id="PF00583">
    <property type="entry name" value="Acetyltransf_1"/>
    <property type="match status" value="1"/>
</dbReference>
<dbReference type="InterPro" id="IPR000182">
    <property type="entry name" value="GNAT_dom"/>
</dbReference>
<dbReference type="GO" id="GO:0008080">
    <property type="term" value="F:N-acetyltransferase activity"/>
    <property type="evidence" value="ECO:0007669"/>
    <property type="project" value="InterPro"/>
</dbReference>
<evidence type="ECO:0000313" key="5">
    <source>
        <dbReference type="Proteomes" id="UP000727962"/>
    </source>
</evidence>
<dbReference type="EMBL" id="JACOSL010000056">
    <property type="protein sequence ID" value="MBI1757184.1"/>
    <property type="molecule type" value="Genomic_DNA"/>
</dbReference>
<feature type="domain" description="N-acetyltransferase" evidence="3">
    <location>
        <begin position="5"/>
        <end position="149"/>
    </location>
</feature>
<dbReference type="AlphaFoldDB" id="A0A931PU94"/>
<dbReference type="PROSITE" id="PS51186">
    <property type="entry name" value="GNAT"/>
    <property type="match status" value="1"/>
</dbReference>
<proteinExistence type="predicted"/>
<dbReference type="PANTHER" id="PTHR43072:SF23">
    <property type="entry name" value="UPF0039 PROTEIN C11D3.02C"/>
    <property type="match status" value="1"/>
</dbReference>
<keyword evidence="4" id="KW-0687">Ribonucleoprotein</keyword>
<comment type="caution">
    <text evidence="4">The sequence shown here is derived from an EMBL/GenBank/DDBJ whole genome shotgun (WGS) entry which is preliminary data.</text>
</comment>
<name>A0A931PU94_FIMGI</name>
<dbReference type="InterPro" id="IPR006464">
    <property type="entry name" value="AcTrfase_RimI/Ard1"/>
</dbReference>
<protein>
    <submittedName>
        <fullName evidence="4">Ribosomal protein S18-alanine N-acetyltransferase</fullName>
    </submittedName>
</protein>
<gene>
    <name evidence="4" type="primary">rimI</name>
    <name evidence="4" type="ORF">HYR64_08775</name>
</gene>
<dbReference type="Proteomes" id="UP000727962">
    <property type="component" value="Unassembled WGS sequence"/>
</dbReference>
<dbReference type="GO" id="GO:0005840">
    <property type="term" value="C:ribosome"/>
    <property type="evidence" value="ECO:0007669"/>
    <property type="project" value="UniProtKB-KW"/>
</dbReference>
<dbReference type="SUPFAM" id="SSF55729">
    <property type="entry name" value="Acyl-CoA N-acyltransferases (Nat)"/>
    <property type="match status" value="1"/>
</dbReference>
<dbReference type="NCBIfam" id="TIGR01575">
    <property type="entry name" value="rimI"/>
    <property type="match status" value="1"/>
</dbReference>
<evidence type="ECO:0000259" key="3">
    <source>
        <dbReference type="PROSITE" id="PS51186"/>
    </source>
</evidence>
<dbReference type="PANTHER" id="PTHR43072">
    <property type="entry name" value="N-ACETYLTRANSFERASE"/>
    <property type="match status" value="1"/>
</dbReference>
<evidence type="ECO:0000256" key="2">
    <source>
        <dbReference type="ARBA" id="ARBA00023315"/>
    </source>
</evidence>
<dbReference type="InterPro" id="IPR016181">
    <property type="entry name" value="Acyl_CoA_acyltransferase"/>
</dbReference>
<dbReference type="Gene3D" id="3.40.630.30">
    <property type="match status" value="1"/>
</dbReference>
<keyword evidence="1" id="KW-0808">Transferase</keyword>
<evidence type="ECO:0000256" key="1">
    <source>
        <dbReference type="ARBA" id="ARBA00022679"/>
    </source>
</evidence>
<keyword evidence="4" id="KW-0689">Ribosomal protein</keyword>
<organism evidence="4 5">
    <name type="scientific">Fimbriimonas ginsengisoli</name>
    <dbReference type="NCBI Taxonomy" id="1005039"/>
    <lineage>
        <taxon>Bacteria</taxon>
        <taxon>Bacillati</taxon>
        <taxon>Armatimonadota</taxon>
        <taxon>Fimbriimonadia</taxon>
        <taxon>Fimbriimonadales</taxon>
        <taxon>Fimbriimonadaceae</taxon>
        <taxon>Fimbriimonas</taxon>
    </lineage>
</organism>
<keyword evidence="2" id="KW-0012">Acyltransferase</keyword>
<evidence type="ECO:0000313" key="4">
    <source>
        <dbReference type="EMBL" id="MBI1757184.1"/>
    </source>
</evidence>
<sequence>MADRLRLESFNVGHLPAILAIEKRTNAAPWSERAFRNELGNPNGIFLVALLGNRLVGYGGVWLVIDEAHVTTVSVSPEHRRQGIAARLVIELLAMARARGALCSTLEVRAGNEAAIALYERFGFKTVARRKAYYPDNKEDALVMWLHEMDALEKAG</sequence>